<evidence type="ECO:0000313" key="3">
    <source>
        <dbReference type="Proteomes" id="UP000440716"/>
    </source>
</evidence>
<organism evidence="2 3">
    <name type="scientific">Agrobacterium vitis</name>
    <name type="common">Rhizobium vitis</name>
    <dbReference type="NCBI Taxonomy" id="373"/>
    <lineage>
        <taxon>Bacteria</taxon>
        <taxon>Pseudomonadati</taxon>
        <taxon>Pseudomonadota</taxon>
        <taxon>Alphaproteobacteria</taxon>
        <taxon>Hyphomicrobiales</taxon>
        <taxon>Rhizobiaceae</taxon>
        <taxon>Rhizobium/Agrobacterium group</taxon>
        <taxon>Agrobacterium</taxon>
    </lineage>
</organism>
<evidence type="ECO:0000256" key="1">
    <source>
        <dbReference type="SAM" id="MobiDB-lite"/>
    </source>
</evidence>
<dbReference type="SUPFAM" id="SSF46785">
    <property type="entry name" value="Winged helix' DNA-binding domain"/>
    <property type="match status" value="1"/>
</dbReference>
<dbReference type="Proteomes" id="UP000440716">
    <property type="component" value="Unassembled WGS sequence"/>
</dbReference>
<evidence type="ECO:0000313" key="2">
    <source>
        <dbReference type="EMBL" id="MVA55967.1"/>
    </source>
</evidence>
<feature type="compositionally biased region" description="Basic and acidic residues" evidence="1">
    <location>
        <begin position="64"/>
        <end position="73"/>
    </location>
</feature>
<accession>A0A7K1RD99</accession>
<gene>
    <name evidence="2" type="ORF">GOZ88_07555</name>
</gene>
<name>A0A7K1RD99_AGRVI</name>
<dbReference type="InterPro" id="IPR036388">
    <property type="entry name" value="WH-like_DNA-bd_sf"/>
</dbReference>
<dbReference type="Gene3D" id="1.10.10.10">
    <property type="entry name" value="Winged helix-like DNA-binding domain superfamily/Winged helix DNA-binding domain"/>
    <property type="match status" value="1"/>
</dbReference>
<dbReference type="EMBL" id="WPHU01000002">
    <property type="protein sequence ID" value="MVA55967.1"/>
    <property type="molecule type" value="Genomic_DNA"/>
</dbReference>
<proteinExistence type="predicted"/>
<dbReference type="RefSeq" id="WP_156590715.1">
    <property type="nucleotide sequence ID" value="NZ_WPHU01000002.1"/>
</dbReference>
<dbReference type="AlphaFoldDB" id="A0A7K1RD99"/>
<feature type="region of interest" description="Disordered" evidence="1">
    <location>
        <begin position="59"/>
        <end position="79"/>
    </location>
</feature>
<dbReference type="InterPro" id="IPR036390">
    <property type="entry name" value="WH_DNA-bd_sf"/>
</dbReference>
<protein>
    <submittedName>
        <fullName evidence="2">Uncharacterized protein</fullName>
    </submittedName>
</protein>
<reference evidence="2 3" key="1">
    <citation type="submission" date="2019-12" db="EMBL/GenBank/DDBJ databases">
        <title>Whole-genome sequencing of Allorhizobium vitis.</title>
        <authorList>
            <person name="Gan H.M."/>
            <person name="Szegedi E."/>
            <person name="Burr T."/>
            <person name="Savka M.A."/>
        </authorList>
    </citation>
    <scope>NUCLEOTIDE SEQUENCE [LARGE SCALE GENOMIC DNA]</scope>
    <source>
        <strain evidence="2 3">CG415</strain>
    </source>
</reference>
<comment type="caution">
    <text evidence="2">The sequence shown here is derived from an EMBL/GenBank/DDBJ whole genome shotgun (WGS) entry which is preliminary data.</text>
</comment>
<sequence>MIALDLFGPCSLSPVKFASLSPADQTLCVRLMFEKMSEMAGATGLKGDGMQRVGAVRHQVNMPDQRERHRCERSDDDDLSAPASKILRLFCAEDGPISMPHAEMERRAGLNKGSVRWILESLKERGLIVCLRAGKGPRQSTWAVTDAGRLAIAAITPEVADA</sequence>